<dbReference type="OrthoDB" id="2265221at2759"/>
<sequence length="301" mass="34281">MKKERIKGDPLSYKLYLDETPKEESAEKRKRVELVTKAQVKKFMNEVFCSSEPNNQAIYDKKTVSTEDIYEIINDYTTVFREKSRHSFANDLADSICTYLPKYQESLRNLKIDGYEIIGYARKSPTGENVTSKTRLLKSMVSNLKERSLATKIFVSPCSWASSPLVSRDLQDISQVIMDDLSVDGNTQDLLAYIHSVDHNICLVTIDFGGITRRSEDIIDLVEANPSLKKIAVDTFAQSNDVFIFDTEKLIEDNALLQKFDNSRNYCSFGSFRLSDLAEPPPPFRQAETMVYRQSETGGNI</sequence>
<dbReference type="AlphaFoldDB" id="A0A8H7VDD7"/>
<comment type="caution">
    <text evidence="1">The sequence shown here is derived from an EMBL/GenBank/DDBJ whole genome shotgun (WGS) entry which is preliminary data.</text>
</comment>
<dbReference type="EMBL" id="JAEPRB010000424">
    <property type="protein sequence ID" value="KAG2216305.1"/>
    <property type="molecule type" value="Genomic_DNA"/>
</dbReference>
<evidence type="ECO:0000313" key="1">
    <source>
        <dbReference type="EMBL" id="KAG2216305.1"/>
    </source>
</evidence>
<evidence type="ECO:0000313" key="2">
    <source>
        <dbReference type="Proteomes" id="UP000646827"/>
    </source>
</evidence>
<gene>
    <name evidence="1" type="ORF">INT45_011237</name>
</gene>
<protein>
    <submittedName>
        <fullName evidence="1">Uncharacterized protein</fullName>
    </submittedName>
</protein>
<keyword evidence="2" id="KW-1185">Reference proteome</keyword>
<accession>A0A8H7VDD7</accession>
<reference evidence="1 2" key="1">
    <citation type="submission" date="2020-12" db="EMBL/GenBank/DDBJ databases">
        <title>Metabolic potential, ecology and presence of endohyphal bacteria is reflected in genomic diversity of Mucoromycotina.</title>
        <authorList>
            <person name="Muszewska A."/>
            <person name="Okrasinska A."/>
            <person name="Steczkiewicz K."/>
            <person name="Drgas O."/>
            <person name="Orlowska M."/>
            <person name="Perlinska-Lenart U."/>
            <person name="Aleksandrzak-Piekarczyk T."/>
            <person name="Szatraj K."/>
            <person name="Zielenkiewicz U."/>
            <person name="Pilsyk S."/>
            <person name="Malc E."/>
            <person name="Mieczkowski P."/>
            <person name="Kruszewska J.S."/>
            <person name="Biernat P."/>
            <person name="Pawlowska J."/>
        </authorList>
    </citation>
    <scope>NUCLEOTIDE SEQUENCE [LARGE SCALE GENOMIC DNA]</scope>
    <source>
        <strain evidence="1 2">CBS 142.35</strain>
    </source>
</reference>
<organism evidence="1 2">
    <name type="scientific">Circinella minor</name>
    <dbReference type="NCBI Taxonomy" id="1195481"/>
    <lineage>
        <taxon>Eukaryota</taxon>
        <taxon>Fungi</taxon>
        <taxon>Fungi incertae sedis</taxon>
        <taxon>Mucoromycota</taxon>
        <taxon>Mucoromycotina</taxon>
        <taxon>Mucoromycetes</taxon>
        <taxon>Mucorales</taxon>
        <taxon>Lichtheimiaceae</taxon>
        <taxon>Circinella</taxon>
    </lineage>
</organism>
<name>A0A8H7VDD7_9FUNG</name>
<dbReference type="Proteomes" id="UP000646827">
    <property type="component" value="Unassembled WGS sequence"/>
</dbReference>
<proteinExistence type="predicted"/>